<gene>
    <name evidence="3" type="ORF">A4A49_16376</name>
</gene>
<proteinExistence type="predicted"/>
<accession>A0A314L5Z8</accession>
<reference evidence="3" key="1">
    <citation type="submission" date="2016-11" db="EMBL/GenBank/DDBJ databases">
        <title>The genome of Nicotiana attenuata.</title>
        <authorList>
            <person name="Xu S."/>
            <person name="Brockmoeller T."/>
            <person name="Gaquerel E."/>
            <person name="Navarro A."/>
            <person name="Kuhl H."/>
            <person name="Gase K."/>
            <person name="Ling Z."/>
            <person name="Zhou W."/>
            <person name="Kreitzer C."/>
            <person name="Stanke M."/>
            <person name="Tang H."/>
            <person name="Lyons E."/>
            <person name="Pandey P."/>
            <person name="Pandey S.P."/>
            <person name="Timmermann B."/>
            <person name="Baldwin I.T."/>
        </authorList>
    </citation>
    <scope>NUCLEOTIDE SEQUENCE [LARGE SCALE GENOMIC DNA]</scope>
    <source>
        <strain evidence="3">UT</strain>
    </source>
</reference>
<keyword evidence="4" id="KW-1185">Reference proteome</keyword>
<keyword evidence="2" id="KW-0732">Signal</keyword>
<name>A0A314L5Z8_NICAT</name>
<organism evidence="3 4">
    <name type="scientific">Nicotiana attenuata</name>
    <name type="common">Coyote tobacco</name>
    <dbReference type="NCBI Taxonomy" id="49451"/>
    <lineage>
        <taxon>Eukaryota</taxon>
        <taxon>Viridiplantae</taxon>
        <taxon>Streptophyta</taxon>
        <taxon>Embryophyta</taxon>
        <taxon>Tracheophyta</taxon>
        <taxon>Spermatophyta</taxon>
        <taxon>Magnoliopsida</taxon>
        <taxon>eudicotyledons</taxon>
        <taxon>Gunneridae</taxon>
        <taxon>Pentapetalae</taxon>
        <taxon>asterids</taxon>
        <taxon>lamiids</taxon>
        <taxon>Solanales</taxon>
        <taxon>Solanaceae</taxon>
        <taxon>Nicotianoideae</taxon>
        <taxon>Nicotianeae</taxon>
        <taxon>Nicotiana</taxon>
    </lineage>
</organism>
<feature type="region of interest" description="Disordered" evidence="1">
    <location>
        <begin position="181"/>
        <end position="202"/>
    </location>
</feature>
<evidence type="ECO:0000256" key="2">
    <source>
        <dbReference type="SAM" id="SignalP"/>
    </source>
</evidence>
<protein>
    <submittedName>
        <fullName evidence="3">Uncharacterized protein</fullName>
    </submittedName>
</protein>
<dbReference type="EMBL" id="MJEQ01000360">
    <property type="protein sequence ID" value="OIT37008.1"/>
    <property type="molecule type" value="Genomic_DNA"/>
</dbReference>
<evidence type="ECO:0000256" key="1">
    <source>
        <dbReference type="SAM" id="MobiDB-lite"/>
    </source>
</evidence>
<feature type="signal peptide" evidence="2">
    <location>
        <begin position="1"/>
        <end position="25"/>
    </location>
</feature>
<evidence type="ECO:0000313" key="3">
    <source>
        <dbReference type="EMBL" id="OIT37008.1"/>
    </source>
</evidence>
<dbReference type="Gramene" id="OIT37008">
    <property type="protein sequence ID" value="OIT37008"/>
    <property type="gene ID" value="A4A49_16376"/>
</dbReference>
<feature type="chain" id="PRO_5016371352" evidence="2">
    <location>
        <begin position="26"/>
        <end position="228"/>
    </location>
</feature>
<comment type="caution">
    <text evidence="3">The sequence shown here is derived from an EMBL/GenBank/DDBJ whole genome shotgun (WGS) entry which is preliminary data.</text>
</comment>
<dbReference type="AlphaFoldDB" id="A0A314L5Z8"/>
<evidence type="ECO:0000313" key="4">
    <source>
        <dbReference type="Proteomes" id="UP000187609"/>
    </source>
</evidence>
<sequence length="228" mass="25431">MAKITLFPLYALLMIFALFWNHGNATTPRKLGARHNAVTSLPNTNEAVDSRELVLHFLPFSSSPSQTNVIIPRKQGEETPFRQLSADKDEITTRKIASHFSSSNMWQPLQFEVTPRKLGVRHNAVTSLPNGATTHKLGKRQNPIIITSSQNTNEAVDSRESVLHFLPISSSLTQTKIVIPSEPGMGRGSSIHQLSTDTDETTTRKIKNRFSSSQVLEPIRYFEGNSHN</sequence>
<dbReference type="Proteomes" id="UP000187609">
    <property type="component" value="Unassembled WGS sequence"/>
</dbReference>